<name>A0ABW1TBI5_9LACO</name>
<proteinExistence type="predicted"/>
<evidence type="ECO:0000313" key="2">
    <source>
        <dbReference type="Proteomes" id="UP001596283"/>
    </source>
</evidence>
<dbReference type="EMBL" id="JBHSSI010000001">
    <property type="protein sequence ID" value="MFC6259367.1"/>
    <property type="molecule type" value="Genomic_DNA"/>
</dbReference>
<keyword evidence="2" id="KW-1185">Reference proteome</keyword>
<organism evidence="1 2">
    <name type="scientific">Levilactobacillus fujinensis</name>
    <dbReference type="NCBI Taxonomy" id="2486024"/>
    <lineage>
        <taxon>Bacteria</taxon>
        <taxon>Bacillati</taxon>
        <taxon>Bacillota</taxon>
        <taxon>Bacilli</taxon>
        <taxon>Lactobacillales</taxon>
        <taxon>Lactobacillaceae</taxon>
        <taxon>Levilactobacillus</taxon>
    </lineage>
</organism>
<gene>
    <name evidence="1" type="ORF">ACFP1C_00240</name>
</gene>
<reference evidence="2" key="1">
    <citation type="journal article" date="2019" name="Int. J. Syst. Evol. Microbiol.">
        <title>The Global Catalogue of Microorganisms (GCM) 10K type strain sequencing project: providing services to taxonomists for standard genome sequencing and annotation.</title>
        <authorList>
            <consortium name="The Broad Institute Genomics Platform"/>
            <consortium name="The Broad Institute Genome Sequencing Center for Infectious Disease"/>
            <person name="Wu L."/>
            <person name="Ma J."/>
        </authorList>
    </citation>
    <scope>NUCLEOTIDE SEQUENCE [LARGE SCALE GENOMIC DNA]</scope>
    <source>
        <strain evidence="2">CCM 8908</strain>
    </source>
</reference>
<dbReference type="Proteomes" id="UP001596283">
    <property type="component" value="Unassembled WGS sequence"/>
</dbReference>
<comment type="caution">
    <text evidence="1">The sequence shown here is derived from an EMBL/GenBank/DDBJ whole genome shotgun (WGS) entry which is preliminary data.</text>
</comment>
<accession>A0ABW1TBI5</accession>
<evidence type="ECO:0000313" key="1">
    <source>
        <dbReference type="EMBL" id="MFC6259367.1"/>
    </source>
</evidence>
<protein>
    <submittedName>
        <fullName evidence="1">Uncharacterized protein</fullName>
    </submittedName>
</protein>
<sequence length="207" mass="22436">MGTWYGYNSSLSDVTWYTNAHEKLVDVATGKYLIYYHVNSADGQHGGWIWRGYLKSAASTPVTLTTTTMNWATAAKSAGLQSADIKLMKLFPHAAYDADLMAVVNQVFASTENQPILTEETSTANDDFNQLLTVNHTDYSAVYLVRFNVNNPNSLAEVKQAVNANLDANGQADLQRWHIAGKIAPIGTATQASGLKAGSGLLVFATK</sequence>